<protein>
    <submittedName>
        <fullName evidence="1">Uncharacterized protein</fullName>
    </submittedName>
</protein>
<dbReference type="PANTHER" id="PTHR33320">
    <property type="entry name" value="METHIONYL-TRNA SYNTHETASE"/>
    <property type="match status" value="1"/>
</dbReference>
<dbReference type="EMBL" id="OU503037">
    <property type="protein sequence ID" value="CAI9756877.1"/>
    <property type="molecule type" value="Genomic_DNA"/>
</dbReference>
<accession>A0AAD1YY20</accession>
<evidence type="ECO:0000313" key="1">
    <source>
        <dbReference type="EMBL" id="CAI9756877.1"/>
    </source>
</evidence>
<dbReference type="PANTHER" id="PTHR33320:SF19">
    <property type="entry name" value="GATA-TYPE DOMAIN-CONTAINING PROTEIN"/>
    <property type="match status" value="1"/>
</dbReference>
<keyword evidence="2" id="KW-1185">Reference proteome</keyword>
<gene>
    <name evidence="1" type="ORF">FPE_LOCUS4307</name>
</gene>
<sequence>MAAVRSFITDLNRVGKVVKLAAFSPLDSAREALRNLMLNRSRQNGKPFAFSALSNLLLQKRVIKASKPVAGTCSRCSHGATVADMKTMTRFCYIPFYWKSWKAIMCSFCGAILKSYR</sequence>
<dbReference type="AlphaFoldDB" id="A0AAD1YY20"/>
<reference evidence="1" key="1">
    <citation type="submission" date="2023-05" db="EMBL/GenBank/DDBJ databases">
        <authorList>
            <person name="Huff M."/>
        </authorList>
    </citation>
    <scope>NUCLEOTIDE SEQUENCE</scope>
</reference>
<organism evidence="1 2">
    <name type="scientific">Fraxinus pennsylvanica</name>
    <dbReference type="NCBI Taxonomy" id="56036"/>
    <lineage>
        <taxon>Eukaryota</taxon>
        <taxon>Viridiplantae</taxon>
        <taxon>Streptophyta</taxon>
        <taxon>Embryophyta</taxon>
        <taxon>Tracheophyta</taxon>
        <taxon>Spermatophyta</taxon>
        <taxon>Magnoliopsida</taxon>
        <taxon>eudicotyledons</taxon>
        <taxon>Gunneridae</taxon>
        <taxon>Pentapetalae</taxon>
        <taxon>asterids</taxon>
        <taxon>lamiids</taxon>
        <taxon>Lamiales</taxon>
        <taxon>Oleaceae</taxon>
        <taxon>Oleeae</taxon>
        <taxon>Fraxinus</taxon>
    </lineage>
</organism>
<name>A0AAD1YY20_9LAMI</name>
<evidence type="ECO:0000313" key="2">
    <source>
        <dbReference type="Proteomes" id="UP000834106"/>
    </source>
</evidence>
<proteinExistence type="predicted"/>
<dbReference type="Proteomes" id="UP000834106">
    <property type="component" value="Chromosome 2"/>
</dbReference>